<evidence type="ECO:0000313" key="3">
    <source>
        <dbReference type="EMBL" id="CAK7357217.1"/>
    </source>
</evidence>
<sequence>MLITLGLLLCSSANLGTSARANAKASTPFGIVSGVCSRILKGSSPGSIMVSHKDLVYGISALACVPIKASNIVVIAIVRNVIVLGLGLAIVATTRLDRQRKVDFLKNEVVEGRREIGFIYRLDWGVFPDYSGAKFRAI</sequence>
<organism evidence="3 4">
    <name type="scientific">Dovyalis caffra</name>
    <dbReference type="NCBI Taxonomy" id="77055"/>
    <lineage>
        <taxon>Eukaryota</taxon>
        <taxon>Viridiplantae</taxon>
        <taxon>Streptophyta</taxon>
        <taxon>Embryophyta</taxon>
        <taxon>Tracheophyta</taxon>
        <taxon>Spermatophyta</taxon>
        <taxon>Magnoliopsida</taxon>
        <taxon>eudicotyledons</taxon>
        <taxon>Gunneridae</taxon>
        <taxon>Pentapetalae</taxon>
        <taxon>rosids</taxon>
        <taxon>fabids</taxon>
        <taxon>Malpighiales</taxon>
        <taxon>Salicaceae</taxon>
        <taxon>Flacourtieae</taxon>
        <taxon>Dovyalis</taxon>
    </lineage>
</organism>
<gene>
    <name evidence="3" type="ORF">DCAF_LOCUS27502</name>
</gene>
<reference evidence="3 4" key="1">
    <citation type="submission" date="2024-01" db="EMBL/GenBank/DDBJ databases">
        <authorList>
            <person name="Waweru B."/>
        </authorList>
    </citation>
    <scope>NUCLEOTIDE SEQUENCE [LARGE SCALE GENOMIC DNA]</scope>
</reference>
<dbReference type="AlphaFoldDB" id="A0AAV1ST40"/>
<name>A0AAV1ST40_9ROSI</name>
<keyword evidence="1" id="KW-0472">Membrane</keyword>
<proteinExistence type="predicted"/>
<feature type="signal peptide" evidence="2">
    <location>
        <begin position="1"/>
        <end position="18"/>
    </location>
</feature>
<protein>
    <submittedName>
        <fullName evidence="3">Uncharacterized protein</fullName>
    </submittedName>
</protein>
<accession>A0AAV1ST40</accession>
<feature type="transmembrane region" description="Helical" evidence="1">
    <location>
        <begin position="72"/>
        <end position="92"/>
    </location>
</feature>
<evidence type="ECO:0000256" key="1">
    <source>
        <dbReference type="SAM" id="Phobius"/>
    </source>
</evidence>
<comment type="caution">
    <text evidence="3">The sequence shown here is derived from an EMBL/GenBank/DDBJ whole genome shotgun (WGS) entry which is preliminary data.</text>
</comment>
<dbReference type="EMBL" id="CAWUPB010001197">
    <property type="protein sequence ID" value="CAK7357217.1"/>
    <property type="molecule type" value="Genomic_DNA"/>
</dbReference>
<evidence type="ECO:0000313" key="4">
    <source>
        <dbReference type="Proteomes" id="UP001314170"/>
    </source>
</evidence>
<keyword evidence="1" id="KW-1133">Transmembrane helix</keyword>
<feature type="chain" id="PRO_5043763190" evidence="2">
    <location>
        <begin position="19"/>
        <end position="138"/>
    </location>
</feature>
<keyword evidence="1" id="KW-0812">Transmembrane</keyword>
<keyword evidence="4" id="KW-1185">Reference proteome</keyword>
<keyword evidence="2" id="KW-0732">Signal</keyword>
<dbReference type="Proteomes" id="UP001314170">
    <property type="component" value="Unassembled WGS sequence"/>
</dbReference>
<evidence type="ECO:0000256" key="2">
    <source>
        <dbReference type="SAM" id="SignalP"/>
    </source>
</evidence>